<evidence type="ECO:0000313" key="2">
    <source>
        <dbReference type="Proteomes" id="UP000003160"/>
    </source>
</evidence>
<dbReference type="AlphaFoldDB" id="D1PV98"/>
<evidence type="ECO:0000313" key="1">
    <source>
        <dbReference type="EMBL" id="EFA44672.1"/>
    </source>
</evidence>
<dbReference type="Proteomes" id="UP000003160">
    <property type="component" value="Unassembled WGS sequence"/>
</dbReference>
<sequence>MLTLQRCKEPSAYSGRQQHLFSHWYDTDGERTVKTSGENEAIFVNSEFSGGNTGTARFSLYVSPYLVAGQGGKYTKHIYVGSQRIVSKLGNLASYGADPRRIPYAGNEADGVTINYKDKYVTQLQSIKDNYKTFDLPYNGVDNSNYVNGKGFSSDDDTPEAAQARAMVKTRAGEAGTNERMQFYYHPDHLGSSSYITNLDGEVSQHIEYVPFGEVFIDELELTQKLNRN</sequence>
<dbReference type="Gene3D" id="2.180.10.10">
    <property type="entry name" value="RHS repeat-associated core"/>
    <property type="match status" value="1"/>
</dbReference>
<dbReference type="EMBL" id="ACKS01000035">
    <property type="protein sequence ID" value="EFA44672.1"/>
    <property type="molecule type" value="Genomic_DNA"/>
</dbReference>
<gene>
    <name evidence="1" type="ORF">HMPREF0645_0883</name>
</gene>
<comment type="caution">
    <text evidence="1">The sequence shown here is derived from an EMBL/GenBank/DDBJ whole genome shotgun (WGS) entry which is preliminary data.</text>
</comment>
<reference evidence="1 2" key="1">
    <citation type="submission" date="2009-10" db="EMBL/GenBank/DDBJ databases">
        <authorList>
            <person name="Qin X."/>
            <person name="Bachman B."/>
            <person name="Battles P."/>
            <person name="Bell A."/>
            <person name="Bess C."/>
            <person name="Bickham C."/>
            <person name="Chaboub L."/>
            <person name="Chen D."/>
            <person name="Coyle M."/>
            <person name="Deiros D.R."/>
            <person name="Dinh H."/>
            <person name="Forbes L."/>
            <person name="Fowler G."/>
            <person name="Francisco L."/>
            <person name="Fu Q."/>
            <person name="Gubbala S."/>
            <person name="Hale W."/>
            <person name="Han Y."/>
            <person name="Hemphill L."/>
            <person name="Highlander S.K."/>
            <person name="Hirani K."/>
            <person name="Hogues M."/>
            <person name="Jackson L."/>
            <person name="Jakkamsetti A."/>
            <person name="Javaid M."/>
            <person name="Jiang H."/>
            <person name="Korchina V."/>
            <person name="Kovar C."/>
            <person name="Lara F."/>
            <person name="Lee S."/>
            <person name="Mata R."/>
            <person name="Mathew T."/>
            <person name="Moen C."/>
            <person name="Morales K."/>
            <person name="Munidasa M."/>
            <person name="Nazareth L."/>
            <person name="Ngo R."/>
            <person name="Nguyen L."/>
            <person name="Okwuonu G."/>
            <person name="Ongeri F."/>
            <person name="Patil S."/>
            <person name="Petrosino J."/>
            <person name="Pham C."/>
            <person name="Pham P."/>
            <person name="Pu L.-L."/>
            <person name="Puazo M."/>
            <person name="Raj R."/>
            <person name="Reid J."/>
            <person name="Rouhana J."/>
            <person name="Saada N."/>
            <person name="Shang Y."/>
            <person name="Simmons D."/>
            <person name="Thornton R."/>
            <person name="Warren J."/>
            <person name="Weissenberger G."/>
            <person name="Zhang J."/>
            <person name="Zhang L."/>
            <person name="Zhou C."/>
            <person name="Zhu D."/>
            <person name="Muzny D."/>
            <person name="Worley K."/>
            <person name="Gibbs R."/>
        </authorList>
    </citation>
    <scope>NUCLEOTIDE SEQUENCE [LARGE SCALE GENOMIC DNA]</scope>
    <source>
        <strain evidence="1 2">DSM 17361</strain>
    </source>
</reference>
<dbReference type="HOGENOM" id="CLU_041905_0_0_10"/>
<name>D1PV98_9BACT</name>
<proteinExistence type="predicted"/>
<protein>
    <submittedName>
        <fullName evidence="1">Uncharacterized protein</fullName>
    </submittedName>
</protein>
<dbReference type="eggNOG" id="COG3209">
    <property type="taxonomic scope" value="Bacteria"/>
</dbReference>
<organism evidence="1 2">
    <name type="scientific">Hallella bergensis DSM 17361</name>
    <dbReference type="NCBI Taxonomy" id="585502"/>
    <lineage>
        <taxon>Bacteria</taxon>
        <taxon>Pseudomonadati</taxon>
        <taxon>Bacteroidota</taxon>
        <taxon>Bacteroidia</taxon>
        <taxon>Bacteroidales</taxon>
        <taxon>Prevotellaceae</taxon>
        <taxon>Hallella</taxon>
    </lineage>
</organism>
<keyword evidence="2" id="KW-1185">Reference proteome</keyword>
<accession>D1PV98</accession>